<feature type="transmembrane region" description="Helical" evidence="4">
    <location>
        <begin position="56"/>
        <end position="76"/>
    </location>
</feature>
<keyword evidence="4" id="KW-0472">Membrane</keyword>
<evidence type="ECO:0000256" key="1">
    <source>
        <dbReference type="ARBA" id="ARBA00022741"/>
    </source>
</evidence>
<dbReference type="SUPFAM" id="SSF56112">
    <property type="entry name" value="Protein kinase-like (PK-like)"/>
    <property type="match status" value="1"/>
</dbReference>
<dbReference type="FunFam" id="1.10.510.10:FF:000477">
    <property type="entry name" value="Receptor protein kinase CRINKLY4"/>
    <property type="match status" value="1"/>
</dbReference>
<keyword evidence="4" id="KW-1133">Transmembrane helix</keyword>
<dbReference type="GO" id="GO:0005886">
    <property type="term" value="C:plasma membrane"/>
    <property type="evidence" value="ECO:0007669"/>
    <property type="project" value="TreeGrafter"/>
</dbReference>
<keyword evidence="7" id="KW-1185">Reference proteome</keyword>
<dbReference type="Gramene" id="rna-AYBTSS11_LOCUS18900">
    <property type="protein sequence ID" value="CAJ1961778.1"/>
    <property type="gene ID" value="gene-AYBTSS11_LOCUS18900"/>
</dbReference>
<dbReference type="PROSITE" id="PS50011">
    <property type="entry name" value="PROTEIN_KINASE_DOM"/>
    <property type="match status" value="1"/>
</dbReference>
<dbReference type="InterPro" id="IPR011009">
    <property type="entry name" value="Kinase-like_dom_sf"/>
</dbReference>
<keyword evidence="4" id="KW-0812">Transmembrane</keyword>
<evidence type="ECO:0000256" key="4">
    <source>
        <dbReference type="SAM" id="Phobius"/>
    </source>
</evidence>
<evidence type="ECO:0000256" key="2">
    <source>
        <dbReference type="ARBA" id="ARBA00022840"/>
    </source>
</evidence>
<dbReference type="InterPro" id="IPR000719">
    <property type="entry name" value="Prot_kinase_dom"/>
</dbReference>
<feature type="region of interest" description="Disordered" evidence="3">
    <location>
        <begin position="83"/>
        <end position="112"/>
    </location>
</feature>
<dbReference type="PANTHER" id="PTHR27001">
    <property type="entry name" value="OS01G0253100 PROTEIN"/>
    <property type="match status" value="1"/>
</dbReference>
<protein>
    <recommendedName>
        <fullName evidence="5">Protein kinase domain-containing protein</fullName>
    </recommendedName>
</protein>
<evidence type="ECO:0000313" key="6">
    <source>
        <dbReference type="EMBL" id="CAJ1961778.1"/>
    </source>
</evidence>
<dbReference type="Gene3D" id="1.10.510.10">
    <property type="entry name" value="Transferase(Phosphotransferase) domain 1"/>
    <property type="match status" value="1"/>
</dbReference>
<dbReference type="PANTHER" id="PTHR27001:SF39">
    <property type="entry name" value="PROTEIN KINASE SUPERFAMILY PROTEIN"/>
    <property type="match status" value="1"/>
</dbReference>
<dbReference type="FunFam" id="3.30.200.20:FF:000638">
    <property type="entry name" value="serine/threonine-protein kinase-like protein ACR4"/>
    <property type="match status" value="1"/>
</dbReference>
<dbReference type="Pfam" id="PF07714">
    <property type="entry name" value="PK_Tyr_Ser-Thr"/>
    <property type="match status" value="1"/>
</dbReference>
<name>A0AA86T353_9FABA</name>
<organism evidence="6 7">
    <name type="scientific">Sphenostylis stenocarpa</name>
    <dbReference type="NCBI Taxonomy" id="92480"/>
    <lineage>
        <taxon>Eukaryota</taxon>
        <taxon>Viridiplantae</taxon>
        <taxon>Streptophyta</taxon>
        <taxon>Embryophyta</taxon>
        <taxon>Tracheophyta</taxon>
        <taxon>Spermatophyta</taxon>
        <taxon>Magnoliopsida</taxon>
        <taxon>eudicotyledons</taxon>
        <taxon>Gunneridae</taxon>
        <taxon>Pentapetalae</taxon>
        <taxon>rosids</taxon>
        <taxon>fabids</taxon>
        <taxon>Fabales</taxon>
        <taxon>Fabaceae</taxon>
        <taxon>Papilionoideae</taxon>
        <taxon>50 kb inversion clade</taxon>
        <taxon>NPAAA clade</taxon>
        <taxon>indigoferoid/millettioid clade</taxon>
        <taxon>Phaseoleae</taxon>
        <taxon>Sphenostylis</taxon>
    </lineage>
</organism>
<accession>A0AA86T353</accession>
<dbReference type="InterPro" id="IPR001245">
    <property type="entry name" value="Ser-Thr/Tyr_kinase_cat_dom"/>
</dbReference>
<evidence type="ECO:0000313" key="7">
    <source>
        <dbReference type="Proteomes" id="UP001189624"/>
    </source>
</evidence>
<proteinExistence type="predicted"/>
<dbReference type="GO" id="GO:0005524">
    <property type="term" value="F:ATP binding"/>
    <property type="evidence" value="ECO:0007669"/>
    <property type="project" value="UniProtKB-KW"/>
</dbReference>
<gene>
    <name evidence="6" type="ORF">AYBTSS11_LOCUS18900</name>
</gene>
<feature type="compositionally biased region" description="Polar residues" evidence="3">
    <location>
        <begin position="84"/>
        <end position="112"/>
    </location>
</feature>
<keyword evidence="1" id="KW-0547">Nucleotide-binding</keyword>
<dbReference type="Proteomes" id="UP001189624">
    <property type="component" value="Chromosome 6"/>
</dbReference>
<feature type="domain" description="Protein kinase" evidence="5">
    <location>
        <begin position="186"/>
        <end position="462"/>
    </location>
</feature>
<dbReference type="EMBL" id="OY731403">
    <property type="protein sequence ID" value="CAJ1961778.1"/>
    <property type="molecule type" value="Genomic_DNA"/>
</dbReference>
<dbReference type="Gene3D" id="3.30.200.20">
    <property type="entry name" value="Phosphorylase Kinase, domain 1"/>
    <property type="match status" value="1"/>
</dbReference>
<evidence type="ECO:0000256" key="3">
    <source>
        <dbReference type="SAM" id="MobiDB-lite"/>
    </source>
</evidence>
<dbReference type="AlphaFoldDB" id="A0AA86T353"/>
<sequence length="463" mass="51424">MFELRKLLIYVRKVEFLCFLLSGFYRLKIGYASDQSFEQITTLNVGFLVSKIDHDVMAATGAILILLSLLPLYHLFLSHEHTPYPSTKSSKQPDSQLSDYKNNKSQSHIDPTKPFKTSITTLKMNHVEHITYDMVMITLSISLIVLGIILFLACKKKPVESEETLPVKLCARAYPLMEVDAVTDGFNHRRIIGQGRLGTVYAGTLEKEELVAVKRIHPVLVLSNAGFGFSSVLKWLSLAQHPNIVPIIGFSEAPGERVILMEFVHMASLDFYLHQNQDGASLLDWNKRFRIAAGAARGLQYLHEVVAPNIIHGCVKSSNILIDVNFCARICDYGLNFLAPVEKRGLVGYVDDEYWSERRGGAATKESDVYGLGVVLLELLTGKGCEGGLLVKWALPLIKETSFSELLDPRLVIPSDMKPLVRLAKVASACVGNSRKCRPSVAQVATILNNLETEVCLSSPTMM</sequence>
<feature type="transmembrane region" description="Helical" evidence="4">
    <location>
        <begin position="130"/>
        <end position="153"/>
    </location>
</feature>
<evidence type="ECO:0000259" key="5">
    <source>
        <dbReference type="PROSITE" id="PS50011"/>
    </source>
</evidence>
<dbReference type="GO" id="GO:0004672">
    <property type="term" value="F:protein kinase activity"/>
    <property type="evidence" value="ECO:0007669"/>
    <property type="project" value="InterPro"/>
</dbReference>
<reference evidence="6" key="1">
    <citation type="submission" date="2023-10" db="EMBL/GenBank/DDBJ databases">
        <authorList>
            <person name="Domelevo Entfellner J.-B."/>
        </authorList>
    </citation>
    <scope>NUCLEOTIDE SEQUENCE</scope>
</reference>
<keyword evidence="2" id="KW-0067">ATP-binding</keyword>